<evidence type="ECO:0000259" key="4">
    <source>
        <dbReference type="PROSITE" id="PS50222"/>
    </source>
</evidence>
<evidence type="ECO:0000256" key="3">
    <source>
        <dbReference type="SAM" id="MobiDB-lite"/>
    </source>
</evidence>
<evidence type="ECO:0000313" key="5">
    <source>
        <dbReference type="EMBL" id="CAK0899391.1"/>
    </source>
</evidence>
<organism evidence="5 6">
    <name type="scientific">Prorocentrum cordatum</name>
    <dbReference type="NCBI Taxonomy" id="2364126"/>
    <lineage>
        <taxon>Eukaryota</taxon>
        <taxon>Sar</taxon>
        <taxon>Alveolata</taxon>
        <taxon>Dinophyceae</taxon>
        <taxon>Prorocentrales</taxon>
        <taxon>Prorocentraceae</taxon>
        <taxon>Prorocentrum</taxon>
    </lineage>
</organism>
<keyword evidence="6" id="KW-1185">Reference proteome</keyword>
<feature type="coiled-coil region" evidence="2">
    <location>
        <begin position="403"/>
        <end position="457"/>
    </location>
</feature>
<feature type="compositionally biased region" description="Pro residues" evidence="3">
    <location>
        <begin position="1"/>
        <end position="23"/>
    </location>
</feature>
<feature type="compositionally biased region" description="Basic and acidic residues" evidence="3">
    <location>
        <begin position="327"/>
        <end position="352"/>
    </location>
</feature>
<dbReference type="EMBL" id="CAUYUJ010020598">
    <property type="protein sequence ID" value="CAK0899391.1"/>
    <property type="molecule type" value="Genomic_DNA"/>
</dbReference>
<evidence type="ECO:0000256" key="2">
    <source>
        <dbReference type="SAM" id="Coils"/>
    </source>
</evidence>
<feature type="compositionally biased region" description="Basic and acidic residues" evidence="3">
    <location>
        <begin position="170"/>
        <end position="263"/>
    </location>
</feature>
<dbReference type="Proteomes" id="UP001189429">
    <property type="component" value="Unassembled WGS sequence"/>
</dbReference>
<dbReference type="PROSITE" id="PS50222">
    <property type="entry name" value="EF_HAND_2"/>
    <property type="match status" value="1"/>
</dbReference>
<dbReference type="PROSITE" id="PS00018">
    <property type="entry name" value="EF_HAND_1"/>
    <property type="match status" value="1"/>
</dbReference>
<name>A0ABN9XMU2_9DINO</name>
<reference evidence="5" key="1">
    <citation type="submission" date="2023-10" db="EMBL/GenBank/DDBJ databases">
        <authorList>
            <person name="Chen Y."/>
            <person name="Shah S."/>
            <person name="Dougan E. K."/>
            <person name="Thang M."/>
            <person name="Chan C."/>
        </authorList>
    </citation>
    <scope>NUCLEOTIDE SEQUENCE [LARGE SCALE GENOMIC DNA]</scope>
</reference>
<feature type="domain" description="EF-hand" evidence="4">
    <location>
        <begin position="473"/>
        <end position="508"/>
    </location>
</feature>
<evidence type="ECO:0000256" key="1">
    <source>
        <dbReference type="ARBA" id="ARBA00022837"/>
    </source>
</evidence>
<accession>A0ABN9XMU2</accession>
<dbReference type="SUPFAM" id="SSF47473">
    <property type="entry name" value="EF-hand"/>
    <property type="match status" value="1"/>
</dbReference>
<feature type="region of interest" description="Disordered" evidence="3">
    <location>
        <begin position="552"/>
        <end position="579"/>
    </location>
</feature>
<dbReference type="Gene3D" id="1.10.238.10">
    <property type="entry name" value="EF-hand"/>
    <property type="match status" value="1"/>
</dbReference>
<comment type="caution">
    <text evidence="5">The sequence shown here is derived from an EMBL/GenBank/DDBJ whole genome shotgun (WGS) entry which is preliminary data.</text>
</comment>
<dbReference type="InterPro" id="IPR002048">
    <property type="entry name" value="EF_hand_dom"/>
</dbReference>
<feature type="region of interest" description="Disordered" evidence="3">
    <location>
        <begin position="1"/>
        <end position="36"/>
    </location>
</feature>
<feature type="compositionally biased region" description="Basic and acidic residues" evidence="3">
    <location>
        <begin position="552"/>
        <end position="573"/>
    </location>
</feature>
<feature type="compositionally biased region" description="Low complexity" evidence="3">
    <location>
        <begin position="24"/>
        <end position="34"/>
    </location>
</feature>
<dbReference type="InterPro" id="IPR018247">
    <property type="entry name" value="EF_Hand_1_Ca_BS"/>
</dbReference>
<gene>
    <name evidence="5" type="ORF">PCOR1329_LOCUS76909</name>
</gene>
<keyword evidence="2" id="KW-0175">Coiled coil</keyword>
<evidence type="ECO:0000313" key="6">
    <source>
        <dbReference type="Proteomes" id="UP001189429"/>
    </source>
</evidence>
<sequence length="924" mass="103191">MPPPPSQPAPGRGPPPSAPPSRVPAPSAGGAAPPLQVSGCTNPTVANIIKGTYVVDTTNHNKPVYKKQTAGATNAVSVLIYFWDERDGPSFSGWWFGPKVGGDQVWAYNGQKTSMLPPGSNWRVPWDGPEDKSLLVMQGGAPRGDARGGAVPPAPGPPPGRGAGAGSYDSRAREADDRRRREDDDRRRREAEDRRKREEQEQRRRKEEENRRAQERAEEERKRAEREAAEQRRRQREREEEDRRREQEKKRRREEEEQKRREGNAAMAVRKVIQKMRAATPENFDKLSKELEETQAANLNAMGSQVEYVSKEVEQALQQAQRQVEATLKKREEDEKRRQEEEKRRKEEQEMVERVMGEATAVVKQADAEVAKAQEQAEAAMGGAKSGDPEEMLEAAGTTEKVVEAATAVVQKAQEALKEKETEMGDNEASRAIWRDYKELQRTLAEGRRSLDKLLQQAKESRGRAKCKAEALAIKAIRKEKFSKYDADQDGKLSRDEIISLCVGEHGGFECPHDALDKILRILEPVTFEKFRSLHQKISIAKSEVKVREERAAEKERQRVLEEQRAEARKASDEISEAMGSAEAVLNNAETESRAFSNDAEMTADKIKETAGAAESACKEAAQAFAAAMEKLKALQETCASNDGLRDFDKKDVPRLKSRHERATYRIEKITSAIASAREKAVHKAYAELDSKKSDAVEALRAKMTADGKTGEQQFDEINGGEPLTQEKFVTFLKGLEKISFEDGEAEKVFDHIIGEKEERTLTKDQFLETTRMYYKCVKQTVLSEEVSIKSKTVKRLELGEVLEALEAPAKEEGAGVMRVKCRSTVDEAVGFVTIAGNQGTAFLQPGGNIFTCVKETSLTDGPVIKDSKTIRQVAKGEKIEAYEFQKKDEKAELQRVRGKAKLDGAKGWITVTGNQGTVYLESC</sequence>
<keyword evidence="1" id="KW-0106">Calcium</keyword>
<proteinExistence type="predicted"/>
<feature type="region of interest" description="Disordered" evidence="3">
    <location>
        <begin position="114"/>
        <end position="268"/>
    </location>
</feature>
<protein>
    <recommendedName>
        <fullName evidence="4">EF-hand domain-containing protein</fullName>
    </recommendedName>
</protein>
<feature type="region of interest" description="Disordered" evidence="3">
    <location>
        <begin position="320"/>
        <end position="352"/>
    </location>
</feature>
<dbReference type="InterPro" id="IPR011992">
    <property type="entry name" value="EF-hand-dom_pair"/>
</dbReference>